<keyword evidence="6" id="KW-0378">Hydrolase</keyword>
<dbReference type="OMA" id="YPVRYWD"/>
<organism evidence="12 13">
    <name type="scientific">Pyronema omphalodes (strain CBS 100304)</name>
    <name type="common">Pyronema confluens</name>
    <dbReference type="NCBI Taxonomy" id="1076935"/>
    <lineage>
        <taxon>Eukaryota</taxon>
        <taxon>Fungi</taxon>
        <taxon>Dikarya</taxon>
        <taxon>Ascomycota</taxon>
        <taxon>Pezizomycotina</taxon>
        <taxon>Pezizomycetes</taxon>
        <taxon>Pezizales</taxon>
        <taxon>Pyronemataceae</taxon>
        <taxon>Pyronema</taxon>
    </lineage>
</organism>
<dbReference type="EMBL" id="HF935465">
    <property type="protein sequence ID" value="CCX09444.1"/>
    <property type="molecule type" value="Genomic_DNA"/>
</dbReference>
<reference evidence="12 13" key="1">
    <citation type="journal article" date="2013" name="PLoS Genet.">
        <title>The genome and development-dependent transcriptomes of Pyronema confluens: a window into fungal evolution.</title>
        <authorList>
            <person name="Traeger S."/>
            <person name="Altegoer F."/>
            <person name="Freitag M."/>
            <person name="Gabaldon T."/>
            <person name="Kempken F."/>
            <person name="Kumar A."/>
            <person name="Marcet-Houben M."/>
            <person name="Poggeler S."/>
            <person name="Stajich J.E."/>
            <person name="Nowrousian M."/>
        </authorList>
    </citation>
    <scope>NUCLEOTIDE SEQUENCE [LARGE SCALE GENOMIC DNA]</scope>
    <source>
        <strain evidence="13">CBS 100304</strain>
        <tissue evidence="12">Vegetative mycelium</tissue>
    </source>
</reference>
<keyword evidence="4" id="KW-0645">Protease</keyword>
<evidence type="ECO:0000256" key="7">
    <source>
        <dbReference type="ARBA" id="ARBA00022825"/>
    </source>
</evidence>
<evidence type="ECO:0000256" key="1">
    <source>
        <dbReference type="ARBA" id="ARBA00004613"/>
    </source>
</evidence>
<dbReference type="PANTHER" id="PTHR42776:SF11">
    <property type="entry name" value="DIPEPTIDYL-PEPTIDASE 5-RELATED"/>
    <property type="match status" value="1"/>
</dbReference>
<feature type="domain" description="Peptidase S9 prolyl oligopeptidase catalytic" evidence="11">
    <location>
        <begin position="524"/>
        <end position="733"/>
    </location>
</feature>
<feature type="region of interest" description="Disordered" evidence="10">
    <location>
        <begin position="310"/>
        <end position="329"/>
    </location>
</feature>
<evidence type="ECO:0000256" key="10">
    <source>
        <dbReference type="SAM" id="MobiDB-lite"/>
    </source>
</evidence>
<dbReference type="InterPro" id="IPR011042">
    <property type="entry name" value="6-blade_b-propeller_TolB-like"/>
</dbReference>
<evidence type="ECO:0000256" key="5">
    <source>
        <dbReference type="ARBA" id="ARBA00022729"/>
    </source>
</evidence>
<evidence type="ECO:0000256" key="6">
    <source>
        <dbReference type="ARBA" id="ARBA00022801"/>
    </source>
</evidence>
<dbReference type="GO" id="GO:0004252">
    <property type="term" value="F:serine-type endopeptidase activity"/>
    <property type="evidence" value="ECO:0007669"/>
    <property type="project" value="TreeGrafter"/>
</dbReference>
<keyword evidence="3" id="KW-0964">Secreted</keyword>
<comment type="subcellular location">
    <subcellularLocation>
        <location evidence="1">Secreted</location>
    </subcellularLocation>
</comment>
<evidence type="ECO:0000256" key="8">
    <source>
        <dbReference type="ARBA" id="ARBA00023180"/>
    </source>
</evidence>
<dbReference type="Gene3D" id="3.40.50.1820">
    <property type="entry name" value="alpha/beta hydrolase"/>
    <property type="match status" value="1"/>
</dbReference>
<evidence type="ECO:0000256" key="3">
    <source>
        <dbReference type="ARBA" id="ARBA00022525"/>
    </source>
</evidence>
<dbReference type="Proteomes" id="UP000018144">
    <property type="component" value="Unassembled WGS sequence"/>
</dbReference>
<keyword evidence="7" id="KW-0720">Serine protease</keyword>
<evidence type="ECO:0000256" key="2">
    <source>
        <dbReference type="ARBA" id="ARBA00010040"/>
    </source>
</evidence>
<dbReference type="AlphaFoldDB" id="U4L853"/>
<evidence type="ECO:0000313" key="12">
    <source>
        <dbReference type="EMBL" id="CCX09444.1"/>
    </source>
</evidence>
<name>U4L853_PYROM</name>
<dbReference type="eggNOG" id="KOG2100">
    <property type="taxonomic scope" value="Eukaryota"/>
</dbReference>
<dbReference type="SUPFAM" id="SSF53474">
    <property type="entry name" value="alpha/beta-Hydrolases"/>
    <property type="match status" value="1"/>
</dbReference>
<dbReference type="Gene3D" id="2.120.10.30">
    <property type="entry name" value="TolB, C-terminal domain"/>
    <property type="match status" value="1"/>
</dbReference>
<protein>
    <recommendedName>
        <fullName evidence="9">Dipeptidyl-peptidase V</fullName>
    </recommendedName>
</protein>
<keyword evidence="13" id="KW-1185">Reference proteome</keyword>
<evidence type="ECO:0000256" key="4">
    <source>
        <dbReference type="ARBA" id="ARBA00022670"/>
    </source>
</evidence>
<proteinExistence type="inferred from homology"/>
<evidence type="ECO:0000256" key="9">
    <source>
        <dbReference type="ARBA" id="ARBA00032829"/>
    </source>
</evidence>
<dbReference type="InterPro" id="IPR011659">
    <property type="entry name" value="WD40"/>
</dbReference>
<dbReference type="InterPro" id="IPR001375">
    <property type="entry name" value="Peptidase_S9_cat"/>
</dbReference>
<evidence type="ECO:0000259" key="11">
    <source>
        <dbReference type="Pfam" id="PF00326"/>
    </source>
</evidence>
<dbReference type="GO" id="GO:0006508">
    <property type="term" value="P:proteolysis"/>
    <property type="evidence" value="ECO:0007669"/>
    <property type="project" value="UniProtKB-KW"/>
</dbReference>
<dbReference type="GO" id="GO:0005576">
    <property type="term" value="C:extracellular region"/>
    <property type="evidence" value="ECO:0007669"/>
    <property type="project" value="UniProtKB-SubCell"/>
</dbReference>
<keyword evidence="5" id="KW-0732">Signal</keyword>
<dbReference type="Pfam" id="PF00326">
    <property type="entry name" value="Peptidase_S9"/>
    <property type="match status" value="1"/>
</dbReference>
<dbReference type="PANTHER" id="PTHR42776">
    <property type="entry name" value="SERINE PEPTIDASE S9 FAMILY MEMBER"/>
    <property type="match status" value="1"/>
</dbReference>
<comment type="similarity">
    <text evidence="2">Belongs to the peptidase S9C family.</text>
</comment>
<dbReference type="FunFam" id="3.40.50.1820:FF:000028">
    <property type="entry name" value="S9 family peptidase"/>
    <property type="match status" value="1"/>
</dbReference>
<dbReference type="Pfam" id="PF07676">
    <property type="entry name" value="PD40"/>
    <property type="match status" value="1"/>
</dbReference>
<dbReference type="SUPFAM" id="SSF82171">
    <property type="entry name" value="DPP6 N-terminal domain-like"/>
    <property type="match status" value="1"/>
</dbReference>
<dbReference type="OrthoDB" id="416344at2759"/>
<evidence type="ECO:0000313" key="13">
    <source>
        <dbReference type="Proteomes" id="UP000018144"/>
    </source>
</evidence>
<sequence>MAYALLEILSTVRASIFPVDRMMFLTTSIMKWSLLAPAVALAVNATLTPEQAIPLLAATNLIEAPSRSTATPNKAGKLAFFTTGHYSLTNHNSTTSLNLLDIQSGKISTILENTVNVGEIVWIDDQQLLYVNGSSPDTPGGIELWVTSIHDFSKGRYKAASIPAPLANLKAVKTKSGDINFLMTGKAYANGTAYNSKLSPKAHSSARVYDSIYVRHWDVYLTPEKYALFSGTLKGPDSYKFDGKLNNLHKGIKGLETPVQPFGGSGDFDITTDGKTVAFLSKAPELPVANYTTSYIYTVPFDGSSTAKAVNGPDSKGAPKNARGASASPVFSPDGKTLAYLQMDGATYESDRNKIYTTKVKSGSIRAIAHNWDRSPSSIVFSNDGKTLFFNVEEHGRQKIFSLPASAGEKADPKKITNEGQVDSFYQISDNHLLISNSSLVQSKGYSVVNTSGKEDPKVLFDPRTTDSQLAGLDDSQVDEFWYKGNWTEIHGWIIKPTGFDPKKKYPLAFLIHGGPQGSWVNGWSRRWNPAAFANQGYVAVAINPTGSTGYGQDLTDAIQNNWGGAPYDDLVKGFEYLGKTYDYIDTNNAVAAGASYGGYMINWIQGQPLGRKFKALVCHDGVYSTLDQYHTEELWFMQHDFNGTLWDNRDNYERWDPARHAKNWATPQLVIHNDLDYRLPVSEGIAQFNILQERGVPSRFLNFPDENHWVVNSENLLVWMTEIFGWINRWSGTKGTVSTS</sequence>
<accession>U4L853</accession>
<dbReference type="STRING" id="1076935.U4L853"/>
<dbReference type="InterPro" id="IPR029058">
    <property type="entry name" value="AB_hydrolase_fold"/>
</dbReference>
<gene>
    <name evidence="12" type="ORF">PCON_09037</name>
</gene>
<keyword evidence="8" id="KW-0325">Glycoprotein</keyword>